<gene>
    <name evidence="8" type="ORF">FHX76_000320</name>
</gene>
<dbReference type="Gene3D" id="3.40.50.2300">
    <property type="match status" value="1"/>
</dbReference>
<dbReference type="SMART" id="SM00448">
    <property type="entry name" value="REC"/>
    <property type="match status" value="1"/>
</dbReference>
<dbReference type="CDD" id="cd17535">
    <property type="entry name" value="REC_NarL-like"/>
    <property type="match status" value="1"/>
</dbReference>
<dbReference type="PANTHER" id="PTHR43214">
    <property type="entry name" value="TWO-COMPONENT RESPONSE REGULATOR"/>
    <property type="match status" value="1"/>
</dbReference>
<evidence type="ECO:0000256" key="2">
    <source>
        <dbReference type="ARBA" id="ARBA00023015"/>
    </source>
</evidence>
<dbReference type="PANTHER" id="PTHR43214:SF24">
    <property type="entry name" value="TRANSCRIPTIONAL REGULATORY PROTEIN NARL-RELATED"/>
    <property type="match status" value="1"/>
</dbReference>
<evidence type="ECO:0000256" key="4">
    <source>
        <dbReference type="ARBA" id="ARBA00023163"/>
    </source>
</evidence>
<accession>A0A7X5QYY7</accession>
<dbReference type="PROSITE" id="PS50043">
    <property type="entry name" value="HTH_LUXR_2"/>
    <property type="match status" value="1"/>
</dbReference>
<dbReference type="RefSeq" id="WP_167147018.1">
    <property type="nucleotide sequence ID" value="NZ_JAAMOX010000001.1"/>
</dbReference>
<evidence type="ECO:0000313" key="8">
    <source>
        <dbReference type="EMBL" id="NIH52452.1"/>
    </source>
</evidence>
<protein>
    <submittedName>
        <fullName evidence="8">DNA-binding NarL/FixJ family response regulator</fullName>
    </submittedName>
</protein>
<dbReference type="InterPro" id="IPR011006">
    <property type="entry name" value="CheY-like_superfamily"/>
</dbReference>
<keyword evidence="1 5" id="KW-0597">Phosphoprotein</keyword>
<dbReference type="InterPro" id="IPR016032">
    <property type="entry name" value="Sig_transdc_resp-reg_C-effctor"/>
</dbReference>
<dbReference type="InterPro" id="IPR001789">
    <property type="entry name" value="Sig_transdc_resp-reg_receiver"/>
</dbReference>
<keyword evidence="4" id="KW-0804">Transcription</keyword>
<dbReference type="EMBL" id="JAAMOX010000001">
    <property type="protein sequence ID" value="NIH52452.1"/>
    <property type="molecule type" value="Genomic_DNA"/>
</dbReference>
<keyword evidence="9" id="KW-1185">Reference proteome</keyword>
<reference evidence="8 9" key="1">
    <citation type="submission" date="2020-02" db="EMBL/GenBank/DDBJ databases">
        <title>Sequencing the genomes of 1000 actinobacteria strains.</title>
        <authorList>
            <person name="Klenk H.-P."/>
        </authorList>
    </citation>
    <scope>NUCLEOTIDE SEQUENCE [LARGE SCALE GENOMIC DNA]</scope>
    <source>
        <strain evidence="8 9">DSM 27960</strain>
    </source>
</reference>
<comment type="caution">
    <text evidence="8">The sequence shown here is derived from an EMBL/GenBank/DDBJ whole genome shotgun (WGS) entry which is preliminary data.</text>
</comment>
<dbReference type="SUPFAM" id="SSF46894">
    <property type="entry name" value="C-terminal effector domain of the bipartite response regulators"/>
    <property type="match status" value="1"/>
</dbReference>
<dbReference type="InterPro" id="IPR039420">
    <property type="entry name" value="WalR-like"/>
</dbReference>
<dbReference type="PROSITE" id="PS00622">
    <property type="entry name" value="HTH_LUXR_1"/>
    <property type="match status" value="1"/>
</dbReference>
<evidence type="ECO:0000313" key="9">
    <source>
        <dbReference type="Proteomes" id="UP000541033"/>
    </source>
</evidence>
<evidence type="ECO:0000256" key="3">
    <source>
        <dbReference type="ARBA" id="ARBA00023125"/>
    </source>
</evidence>
<dbReference type="GO" id="GO:0003677">
    <property type="term" value="F:DNA binding"/>
    <property type="evidence" value="ECO:0007669"/>
    <property type="project" value="UniProtKB-KW"/>
</dbReference>
<dbReference type="GO" id="GO:0000160">
    <property type="term" value="P:phosphorelay signal transduction system"/>
    <property type="evidence" value="ECO:0007669"/>
    <property type="project" value="InterPro"/>
</dbReference>
<feature type="modified residue" description="4-aspartylphosphate" evidence="5">
    <location>
        <position position="69"/>
    </location>
</feature>
<proteinExistence type="predicted"/>
<dbReference type="InterPro" id="IPR058245">
    <property type="entry name" value="NreC/VraR/RcsB-like_REC"/>
</dbReference>
<dbReference type="AlphaFoldDB" id="A0A7X5QYY7"/>
<feature type="domain" description="HTH luxR-type" evidence="6">
    <location>
        <begin position="162"/>
        <end position="227"/>
    </location>
</feature>
<dbReference type="PROSITE" id="PS50110">
    <property type="entry name" value="RESPONSE_REGULATORY"/>
    <property type="match status" value="1"/>
</dbReference>
<evidence type="ECO:0000256" key="1">
    <source>
        <dbReference type="ARBA" id="ARBA00022553"/>
    </source>
</evidence>
<evidence type="ECO:0000256" key="5">
    <source>
        <dbReference type="PROSITE-ProRule" id="PRU00169"/>
    </source>
</evidence>
<dbReference type="SMART" id="SM00421">
    <property type="entry name" value="HTH_LUXR"/>
    <property type="match status" value="1"/>
</dbReference>
<name>A0A7X5QYY7_9MICO</name>
<evidence type="ECO:0000259" key="6">
    <source>
        <dbReference type="PROSITE" id="PS50043"/>
    </source>
</evidence>
<dbReference type="Pfam" id="PF00196">
    <property type="entry name" value="GerE"/>
    <property type="match status" value="1"/>
</dbReference>
<dbReference type="InterPro" id="IPR000792">
    <property type="entry name" value="Tscrpt_reg_LuxR_C"/>
</dbReference>
<dbReference type="SUPFAM" id="SSF52172">
    <property type="entry name" value="CheY-like"/>
    <property type="match status" value="1"/>
</dbReference>
<keyword evidence="2" id="KW-0805">Transcription regulation</keyword>
<feature type="domain" description="Response regulatory" evidence="7">
    <location>
        <begin position="4"/>
        <end position="134"/>
    </location>
</feature>
<dbReference type="CDD" id="cd06170">
    <property type="entry name" value="LuxR_C_like"/>
    <property type="match status" value="1"/>
</dbReference>
<sequence>MSTPVFIVDDQASIRAALRDLVRGDPLLRDAGEAANGAAAVAHFCGAHALGSAAPGSEQQDAAAIVLMDIRMPALDGIEATKRILERRTDVRVIILTTFDHDEYVYEALRAGASGFLLKNAPAADIVRAIHAVRDGEAMLAPEVTRRLLTDFAARPPQALSLATEFDGLTEREQEVVRAIATGLSNDEIAAHLFLSRATVKTYLSRLFLKLGVRDRTQLVILAYETGFIRLS</sequence>
<evidence type="ECO:0000259" key="7">
    <source>
        <dbReference type="PROSITE" id="PS50110"/>
    </source>
</evidence>
<dbReference type="PRINTS" id="PR00038">
    <property type="entry name" value="HTHLUXR"/>
</dbReference>
<dbReference type="GO" id="GO:0006355">
    <property type="term" value="P:regulation of DNA-templated transcription"/>
    <property type="evidence" value="ECO:0007669"/>
    <property type="project" value="InterPro"/>
</dbReference>
<organism evidence="8 9">
    <name type="scientific">Lysinibacter cavernae</name>
    <dbReference type="NCBI Taxonomy" id="1640652"/>
    <lineage>
        <taxon>Bacteria</taxon>
        <taxon>Bacillati</taxon>
        <taxon>Actinomycetota</taxon>
        <taxon>Actinomycetes</taxon>
        <taxon>Micrococcales</taxon>
        <taxon>Microbacteriaceae</taxon>
        <taxon>Lysinibacter</taxon>
    </lineage>
</organism>
<dbReference type="Pfam" id="PF00072">
    <property type="entry name" value="Response_reg"/>
    <property type="match status" value="1"/>
</dbReference>
<keyword evidence="3 8" id="KW-0238">DNA-binding</keyword>
<dbReference type="Proteomes" id="UP000541033">
    <property type="component" value="Unassembled WGS sequence"/>
</dbReference>